<feature type="compositionally biased region" description="Low complexity" evidence="4">
    <location>
        <begin position="107"/>
        <end position="134"/>
    </location>
</feature>
<feature type="region of interest" description="Disordered" evidence="4">
    <location>
        <begin position="28"/>
        <end position="134"/>
    </location>
</feature>
<dbReference type="SUPFAM" id="SSF53955">
    <property type="entry name" value="Lysozyme-like"/>
    <property type="match status" value="1"/>
</dbReference>
<comment type="caution">
    <text evidence="7">The sequence shown here is derived from an EMBL/GenBank/DDBJ whole genome shotgun (WGS) entry which is preliminary data.</text>
</comment>
<feature type="chain" id="PRO_5045852324" evidence="5">
    <location>
        <begin position="28"/>
        <end position="777"/>
    </location>
</feature>
<dbReference type="PANTHER" id="PTHR37423:SF2">
    <property type="entry name" value="MEMBRANE-BOUND LYTIC MUREIN TRANSGLYCOSYLASE C"/>
    <property type="match status" value="1"/>
</dbReference>
<dbReference type="InterPro" id="IPR000189">
    <property type="entry name" value="Transglyc_AS"/>
</dbReference>
<dbReference type="PANTHER" id="PTHR37423">
    <property type="entry name" value="SOLUBLE LYTIC MUREIN TRANSGLYCOSYLASE-RELATED"/>
    <property type="match status" value="1"/>
</dbReference>
<feature type="compositionally biased region" description="Low complexity" evidence="4">
    <location>
        <begin position="78"/>
        <end position="93"/>
    </location>
</feature>
<evidence type="ECO:0000256" key="2">
    <source>
        <dbReference type="ARBA" id="ARBA00009387"/>
    </source>
</evidence>
<comment type="similarity">
    <text evidence="1">Belongs to the transglycosylase Slt family.</text>
</comment>
<gene>
    <name evidence="7" type="ORF">V5F32_04425</name>
</gene>
<dbReference type="InterPro" id="IPR008258">
    <property type="entry name" value="Transglycosylase_SLT_dom_1"/>
</dbReference>
<dbReference type="Gene3D" id="1.10.530.10">
    <property type="match status" value="1"/>
</dbReference>
<organism evidence="7 8">
    <name type="scientific">Xanthobacter oligotrophicus</name>
    <dbReference type="NCBI Taxonomy" id="2607286"/>
    <lineage>
        <taxon>Bacteria</taxon>
        <taxon>Pseudomonadati</taxon>
        <taxon>Pseudomonadota</taxon>
        <taxon>Alphaproteobacteria</taxon>
        <taxon>Hyphomicrobiales</taxon>
        <taxon>Xanthobacteraceae</taxon>
        <taxon>Xanthobacter</taxon>
    </lineage>
</organism>
<keyword evidence="8" id="KW-1185">Reference proteome</keyword>
<feature type="compositionally biased region" description="Basic and acidic residues" evidence="4">
    <location>
        <begin position="40"/>
        <end position="77"/>
    </location>
</feature>
<protein>
    <submittedName>
        <fullName evidence="7">Lytic transglycosylase domain-containing protein</fullName>
    </submittedName>
</protein>
<name>A0ABW6ZUM4_9HYPH</name>
<feature type="signal peptide" evidence="5">
    <location>
        <begin position="1"/>
        <end position="27"/>
    </location>
</feature>
<dbReference type="RefSeq" id="WP_393991389.1">
    <property type="nucleotide sequence ID" value="NZ_JBAFVH010000002.1"/>
</dbReference>
<dbReference type="InterPro" id="IPR023346">
    <property type="entry name" value="Lysozyme-like_dom_sf"/>
</dbReference>
<evidence type="ECO:0000256" key="5">
    <source>
        <dbReference type="SAM" id="SignalP"/>
    </source>
</evidence>
<evidence type="ECO:0000256" key="1">
    <source>
        <dbReference type="ARBA" id="ARBA00007734"/>
    </source>
</evidence>
<evidence type="ECO:0000256" key="4">
    <source>
        <dbReference type="SAM" id="MobiDB-lite"/>
    </source>
</evidence>
<dbReference type="Gene3D" id="1.25.20.10">
    <property type="entry name" value="Bacterial muramidases"/>
    <property type="match status" value="1"/>
</dbReference>
<dbReference type="Pfam" id="PF01464">
    <property type="entry name" value="SLT"/>
    <property type="match status" value="1"/>
</dbReference>
<evidence type="ECO:0000313" key="7">
    <source>
        <dbReference type="EMBL" id="MFG1371403.1"/>
    </source>
</evidence>
<comment type="similarity">
    <text evidence="2">Belongs to the virb1 family.</text>
</comment>
<keyword evidence="3 5" id="KW-0732">Signal</keyword>
<accession>A0ABW6ZUM4</accession>
<evidence type="ECO:0000256" key="3">
    <source>
        <dbReference type="ARBA" id="ARBA00022729"/>
    </source>
</evidence>
<dbReference type="InterPro" id="IPR008939">
    <property type="entry name" value="Lytic_TGlycosylase_superhlx_U"/>
</dbReference>
<proteinExistence type="inferred from homology"/>
<sequence length="777" mass="84172">MSPVSSLISVSALALALAWSGAMPALAETTPTAKPASSKDTAKDTKAKDSKAKDTHSAKDAKAKDGKTHDSKAKDAKAAAPKPTGNAKASADAKSGKDAKAHKDAAKPAASKPAASKPSGKPATARAPAAAPQVAPTLGASSNIPGGDLAALKVAVNAAKNGRAAEAMGAAQQLDDPAARTLVTWLVIRHAPNDLGFDAINQFLKDKPGWPTPSTLRRRAERVLFQENRDPAKARDFFAEQPPLSGEGKIALARYLVAAGNRSDAADWVREAWREDELNESFESKIIDEFSGFLTRTDHKLRADRFSYKPDPDRALRAAARAGSDIVALTKARMAIAKKDANGEKLLAQVPFNLSSDPAYLFAKSQLARRADKPQDAARALLAGATSDQVRADPDEWWIERRLVARELLEAGDAQTAYKVAATGVPPKADNYRAEQHFTAGWIALRFLKDPRTAAQHFAKIDDDQKHPITLSRAYYWQARAAEAMGDGGRARDRFQAAARFPATYYGQLSRTKLGMAPVVLRSPSPSFDSRNTFARLEPVKAIRMLYAVGERDIPLTIYYDLAWRMEDPAQLSMLADLAEANGDARGALVVGKEGLAEGHPLEAEAFPTFGLPSYTPIGNPVDKASIYAVARQESQFNARTLSSAKAMGLMQVTPEAGREVTKKTGVPYSESRLMSDQSYNVQFGAAELGELVQNYGGNYVLVFAAYNAGRGSVAKWIQRYGDPRDPDVDVVDWVESIPFSETRNYVQRVMENYQVYKVRFNIPSKLQMEADLRGGR</sequence>
<dbReference type="PROSITE" id="PS00922">
    <property type="entry name" value="TRANSGLYCOSYLASE"/>
    <property type="match status" value="1"/>
</dbReference>
<dbReference type="Proteomes" id="UP001604002">
    <property type="component" value="Unassembled WGS sequence"/>
</dbReference>
<evidence type="ECO:0000259" key="6">
    <source>
        <dbReference type="Pfam" id="PF01464"/>
    </source>
</evidence>
<dbReference type="CDD" id="cd13401">
    <property type="entry name" value="Slt70-like"/>
    <property type="match status" value="1"/>
</dbReference>
<dbReference type="SUPFAM" id="SSF48435">
    <property type="entry name" value="Bacterial muramidases"/>
    <property type="match status" value="1"/>
</dbReference>
<feature type="domain" description="Transglycosylase SLT" evidence="6">
    <location>
        <begin position="622"/>
        <end position="723"/>
    </location>
</feature>
<dbReference type="EMBL" id="JBAFVH010000002">
    <property type="protein sequence ID" value="MFG1371403.1"/>
    <property type="molecule type" value="Genomic_DNA"/>
</dbReference>
<reference evidence="7 8" key="1">
    <citation type="submission" date="2024-02" db="EMBL/GenBank/DDBJ databases">
        <title>Expansion and revision of Xanthobacter and proposal of Roseixanthobacter gen. nov.</title>
        <authorList>
            <person name="Soltysiak M.P.M."/>
            <person name="Jalihal A."/>
            <person name="Ory A."/>
            <person name="Chrisophersen C."/>
            <person name="Lee A.D."/>
            <person name="Boulton J."/>
            <person name="Springer M."/>
        </authorList>
    </citation>
    <scope>NUCLEOTIDE SEQUENCE [LARGE SCALE GENOMIC DNA]</scope>
    <source>
        <strain evidence="7 8">23A</strain>
    </source>
</reference>
<feature type="compositionally biased region" description="Basic and acidic residues" evidence="4">
    <location>
        <begin position="94"/>
        <end position="106"/>
    </location>
</feature>
<evidence type="ECO:0000313" key="8">
    <source>
        <dbReference type="Proteomes" id="UP001604002"/>
    </source>
</evidence>